<evidence type="ECO:0000313" key="3">
    <source>
        <dbReference type="Proteomes" id="UP000324832"/>
    </source>
</evidence>
<evidence type="ECO:0000256" key="1">
    <source>
        <dbReference type="SAM" id="Phobius"/>
    </source>
</evidence>
<keyword evidence="1" id="KW-0812">Transmembrane</keyword>
<evidence type="ECO:0008006" key="4">
    <source>
        <dbReference type="Google" id="ProtNLM"/>
    </source>
</evidence>
<keyword evidence="1" id="KW-1133">Transmembrane helix</keyword>
<protein>
    <recommendedName>
        <fullName evidence="4">EB domain-containing protein</fullName>
    </recommendedName>
</protein>
<dbReference type="Proteomes" id="UP000324832">
    <property type="component" value="Unassembled WGS sequence"/>
</dbReference>
<sequence length="131" mass="14661">MGIRSIDVIAIFISFVHYSYTDHILPCNTTLLEPCPGNQLICKHNECVCDDGFVKDDDTCVPSNQISYGSLDATAAIVTIFTIALVVVGLVLVARKYNLIEYVRQKINLRRNPDVMYEDVMIGQDDPPLRP</sequence>
<accession>A0A5E4Q0S6</accession>
<dbReference type="EMBL" id="FZQP02000981">
    <property type="protein sequence ID" value="VVC91108.1"/>
    <property type="molecule type" value="Genomic_DNA"/>
</dbReference>
<gene>
    <name evidence="2" type="ORF">LSINAPIS_LOCUS3863</name>
</gene>
<reference evidence="2 3" key="1">
    <citation type="submission" date="2017-07" db="EMBL/GenBank/DDBJ databases">
        <authorList>
            <person name="Talla V."/>
            <person name="Backstrom N."/>
        </authorList>
    </citation>
    <scope>NUCLEOTIDE SEQUENCE [LARGE SCALE GENOMIC DNA]</scope>
</reference>
<organism evidence="2 3">
    <name type="scientific">Leptidea sinapis</name>
    <dbReference type="NCBI Taxonomy" id="189913"/>
    <lineage>
        <taxon>Eukaryota</taxon>
        <taxon>Metazoa</taxon>
        <taxon>Ecdysozoa</taxon>
        <taxon>Arthropoda</taxon>
        <taxon>Hexapoda</taxon>
        <taxon>Insecta</taxon>
        <taxon>Pterygota</taxon>
        <taxon>Neoptera</taxon>
        <taxon>Endopterygota</taxon>
        <taxon>Lepidoptera</taxon>
        <taxon>Glossata</taxon>
        <taxon>Ditrysia</taxon>
        <taxon>Papilionoidea</taxon>
        <taxon>Pieridae</taxon>
        <taxon>Dismorphiinae</taxon>
        <taxon>Leptidea</taxon>
    </lineage>
</organism>
<keyword evidence="3" id="KW-1185">Reference proteome</keyword>
<name>A0A5E4Q0S6_9NEOP</name>
<evidence type="ECO:0000313" key="2">
    <source>
        <dbReference type="EMBL" id="VVC91108.1"/>
    </source>
</evidence>
<keyword evidence="1" id="KW-0472">Membrane</keyword>
<proteinExistence type="predicted"/>
<dbReference type="AlphaFoldDB" id="A0A5E4Q0S6"/>
<feature type="transmembrane region" description="Helical" evidence="1">
    <location>
        <begin position="73"/>
        <end position="94"/>
    </location>
</feature>